<sequence>MKHIYFIFSSILIFSFFTNCGGNKGLQEHAPTKFQDAYTTMENSKLNLHIPVTVIQDSRISLDSVYFRGMKSALVQNEELPNEYVAEFNIKDSETVMSADPREEYGNKAPQKPQESPFDIESNEAILVFSQDNQRKYYKVSDITDRN</sequence>
<evidence type="ECO:0000256" key="1">
    <source>
        <dbReference type="SAM" id="MobiDB-lite"/>
    </source>
</evidence>
<evidence type="ECO:0000313" key="2">
    <source>
        <dbReference type="EMBL" id="MDT0647201.1"/>
    </source>
</evidence>
<name>A0ABU3CLL2_9FLAO</name>
<evidence type="ECO:0000313" key="3">
    <source>
        <dbReference type="Proteomes" id="UP001245285"/>
    </source>
</evidence>
<feature type="region of interest" description="Disordered" evidence="1">
    <location>
        <begin position="96"/>
        <end position="118"/>
    </location>
</feature>
<dbReference type="EMBL" id="JAVRHO010000014">
    <property type="protein sequence ID" value="MDT0647201.1"/>
    <property type="molecule type" value="Genomic_DNA"/>
</dbReference>
<dbReference type="RefSeq" id="WP_311495314.1">
    <property type="nucleotide sequence ID" value="NZ_JAVRHO010000014.1"/>
</dbReference>
<comment type="caution">
    <text evidence="2">The sequence shown here is derived from an EMBL/GenBank/DDBJ whole genome shotgun (WGS) entry which is preliminary data.</text>
</comment>
<evidence type="ECO:0008006" key="4">
    <source>
        <dbReference type="Google" id="ProtNLM"/>
    </source>
</evidence>
<protein>
    <recommendedName>
        <fullName evidence="4">Lipoprotein</fullName>
    </recommendedName>
</protein>
<proteinExistence type="predicted"/>
<organism evidence="2 3">
    <name type="scientific">Autumnicola lenta</name>
    <dbReference type="NCBI Taxonomy" id="3075593"/>
    <lineage>
        <taxon>Bacteria</taxon>
        <taxon>Pseudomonadati</taxon>
        <taxon>Bacteroidota</taxon>
        <taxon>Flavobacteriia</taxon>
        <taxon>Flavobacteriales</taxon>
        <taxon>Flavobacteriaceae</taxon>
        <taxon>Autumnicola</taxon>
    </lineage>
</organism>
<keyword evidence="3" id="KW-1185">Reference proteome</keyword>
<dbReference type="Proteomes" id="UP001245285">
    <property type="component" value="Unassembled WGS sequence"/>
</dbReference>
<accession>A0ABU3CLL2</accession>
<feature type="compositionally biased region" description="Basic and acidic residues" evidence="1">
    <location>
        <begin position="96"/>
        <end position="106"/>
    </location>
</feature>
<reference evidence="2 3" key="1">
    <citation type="submission" date="2023-09" db="EMBL/GenBank/DDBJ databases">
        <authorList>
            <person name="Rey-Velasco X."/>
        </authorList>
    </citation>
    <scope>NUCLEOTIDE SEQUENCE [LARGE SCALE GENOMIC DNA]</scope>
    <source>
        <strain evidence="2 3">F260</strain>
    </source>
</reference>
<gene>
    <name evidence="2" type="ORF">RM545_10920</name>
</gene>